<proteinExistence type="inferred from homology"/>
<dbReference type="Gene3D" id="4.10.260.10">
    <property type="entry name" value="Transducin (heterotrimeric G protein), gamma chain"/>
    <property type="match status" value="1"/>
</dbReference>
<evidence type="ECO:0000256" key="7">
    <source>
        <dbReference type="ARBA" id="ARBA00023139"/>
    </source>
</evidence>
<evidence type="ECO:0000259" key="12">
    <source>
        <dbReference type="SMART" id="SM01224"/>
    </source>
</evidence>
<protein>
    <recommendedName>
        <fullName evidence="4">Guanine nucleotide-binding protein subunit gamma</fullName>
    </recommendedName>
</protein>
<reference evidence="13 14" key="1">
    <citation type="journal article" date="2016" name="Front. Microbiol.">
        <title>Genome and transcriptome sequences reveal the specific parasitism of the nematophagous Purpureocillium lilacinum 36-1.</title>
        <authorList>
            <person name="Xie J."/>
            <person name="Li S."/>
            <person name="Mo C."/>
            <person name="Xiao X."/>
            <person name="Peng D."/>
            <person name="Wang G."/>
            <person name="Xiao Y."/>
        </authorList>
    </citation>
    <scope>NUCLEOTIDE SEQUENCE [LARGE SCALE GENOMIC DNA]</scope>
    <source>
        <strain evidence="13 14">36-1</strain>
    </source>
</reference>
<dbReference type="InterPro" id="IPR041848">
    <property type="entry name" value="Ste18_fungal"/>
</dbReference>
<evidence type="ECO:0000256" key="9">
    <source>
        <dbReference type="ARBA" id="ARBA00023288"/>
    </source>
</evidence>
<accession>A0A2U3EK32</accession>
<keyword evidence="10" id="KW-0636">Prenylation</keyword>
<dbReference type="InterPro" id="IPR036284">
    <property type="entry name" value="GGL_sf"/>
</dbReference>
<comment type="subcellular location">
    <subcellularLocation>
        <location evidence="1">Membrane</location>
        <topology evidence="1">Peripheral membrane protein</topology>
    </subcellularLocation>
</comment>
<keyword evidence="7" id="KW-0564">Palmitate</keyword>
<feature type="region of interest" description="Disordered" evidence="11">
    <location>
        <begin position="60"/>
        <end position="91"/>
    </location>
</feature>
<gene>
    <name evidence="13" type="ORF">PCL_08167</name>
</gene>
<name>A0A2U3EK32_PURLI</name>
<sequence>MPAMSGVVLAQTQVQRALAGASQLSQSGPGGPPAPTPISSAATGTASSIHRALARGLRGGADAPLSTSSLAGQAGAASGWHGRGGRSSNWKAPLAAPEAQAAPAHCRYSLVCSWLAGRWARSRRFPSGLPACSSCANVHTQSAESAPQGTIHGSPDLQTTGGLTRRPWEELSCPSQSAAGSDYCSLAGVASGGTWKQASGLAPGFPGVGALGAPPPPPPLGCLTASSRGRYLMPTAQCAPWPQRPAQQTPAGPSRPSSWRPSRRLSQIWLTALAEPSQPHASARCQFLHVPPPHFLLSPTSVPFVALCKSSNHRTALHCTALCLSRMPRPEVSGKSIAFIPFLRPVAKSIPSEIPSRAATAAVAREANRGGDDAGTRPSQLSARGRNRTPPRGVRAAIAAAAFLSLRSQRHKPPPPSMPQYTSRDVGDPSQIKKNKQSMADLKLRRLTELNNRLREDLERERIPVSTAAKSIIAYCNGTRDYMVPSVWGAVPKGEDPYAPQQSGDTNNKSDESPRNDNYDGFLASDQDEEGAGRSGVLAALMSAEHFKRAVEP</sequence>
<keyword evidence="5" id="KW-0488">Methylation</keyword>
<feature type="domain" description="G protein gamma" evidence="12">
    <location>
        <begin position="440"/>
        <end position="512"/>
    </location>
</feature>
<feature type="compositionally biased region" description="Basic and acidic residues" evidence="11">
    <location>
        <begin position="366"/>
        <end position="375"/>
    </location>
</feature>
<comment type="similarity">
    <text evidence="2">Belongs to the G protein gamma family.</text>
</comment>
<evidence type="ECO:0000256" key="10">
    <source>
        <dbReference type="ARBA" id="ARBA00023289"/>
    </source>
</evidence>
<evidence type="ECO:0000256" key="3">
    <source>
        <dbReference type="ARBA" id="ARBA00011581"/>
    </source>
</evidence>
<feature type="region of interest" description="Disordered" evidence="11">
    <location>
        <begin position="238"/>
        <end position="261"/>
    </location>
</feature>
<evidence type="ECO:0000256" key="5">
    <source>
        <dbReference type="ARBA" id="ARBA00022481"/>
    </source>
</evidence>
<dbReference type="Pfam" id="PF00631">
    <property type="entry name" value="G-gamma"/>
    <property type="match status" value="1"/>
</dbReference>
<dbReference type="GO" id="GO:0000750">
    <property type="term" value="P:pheromone-dependent signal transduction involved in conjugation with cellular fusion"/>
    <property type="evidence" value="ECO:0007669"/>
    <property type="project" value="InterPro"/>
</dbReference>
<evidence type="ECO:0000256" key="11">
    <source>
        <dbReference type="SAM" id="MobiDB-lite"/>
    </source>
</evidence>
<evidence type="ECO:0000256" key="6">
    <source>
        <dbReference type="ARBA" id="ARBA00023136"/>
    </source>
</evidence>
<feature type="compositionally biased region" description="Low complexity" evidence="11">
    <location>
        <begin position="66"/>
        <end position="79"/>
    </location>
</feature>
<dbReference type="GO" id="GO:0007186">
    <property type="term" value="P:G protein-coupled receptor signaling pathway"/>
    <property type="evidence" value="ECO:0007669"/>
    <property type="project" value="InterPro"/>
</dbReference>
<dbReference type="FunFam" id="4.10.260.10:FF:000003">
    <property type="entry name" value="G-protein complex gamma subunit Ste18/GpgA"/>
    <property type="match status" value="1"/>
</dbReference>
<dbReference type="Proteomes" id="UP000245956">
    <property type="component" value="Unassembled WGS sequence"/>
</dbReference>
<evidence type="ECO:0000256" key="8">
    <source>
        <dbReference type="ARBA" id="ARBA00023224"/>
    </source>
</evidence>
<dbReference type="AlphaFoldDB" id="A0A2U3EK32"/>
<feature type="region of interest" description="Disordered" evidence="11">
    <location>
        <begin position="493"/>
        <end position="537"/>
    </location>
</feature>
<comment type="caution">
    <text evidence="13">The sequence shown here is derived from an EMBL/GenBank/DDBJ whole genome shotgun (WGS) entry which is preliminary data.</text>
</comment>
<evidence type="ECO:0000256" key="4">
    <source>
        <dbReference type="ARBA" id="ARBA00016111"/>
    </source>
</evidence>
<feature type="region of interest" description="Disordered" evidence="11">
    <location>
        <begin position="405"/>
        <end position="440"/>
    </location>
</feature>
<dbReference type="PANTHER" id="PTHR28189">
    <property type="entry name" value="GUANINE NUCLEOTIDE-BINDING PROTEIN SUBUNIT GAMMA"/>
    <property type="match status" value="1"/>
</dbReference>
<feature type="compositionally biased region" description="Basic and acidic residues" evidence="11">
    <location>
        <begin position="508"/>
        <end position="518"/>
    </location>
</feature>
<dbReference type="GO" id="GO:0031681">
    <property type="term" value="F:G-protein beta-subunit binding"/>
    <property type="evidence" value="ECO:0007669"/>
    <property type="project" value="InterPro"/>
</dbReference>
<evidence type="ECO:0000256" key="2">
    <source>
        <dbReference type="ARBA" id="ARBA00007431"/>
    </source>
</evidence>
<comment type="subunit">
    <text evidence="3">G proteins are composed of 3 units, alpha, beta and gamma.</text>
</comment>
<dbReference type="GO" id="GO:0005834">
    <property type="term" value="C:heterotrimeric G-protein complex"/>
    <property type="evidence" value="ECO:0007669"/>
    <property type="project" value="TreeGrafter"/>
</dbReference>
<dbReference type="PANTHER" id="PTHR28189:SF1">
    <property type="entry name" value="GUANINE NUCLEOTIDE-BINDING PROTEIN SUBUNIT GAMMA"/>
    <property type="match status" value="1"/>
</dbReference>
<keyword evidence="8" id="KW-0807">Transducer</keyword>
<feature type="region of interest" description="Disordered" evidence="11">
    <location>
        <begin position="361"/>
        <end position="393"/>
    </location>
</feature>
<evidence type="ECO:0000256" key="1">
    <source>
        <dbReference type="ARBA" id="ARBA00004170"/>
    </source>
</evidence>
<dbReference type="EMBL" id="LCWV01000003">
    <property type="protein sequence ID" value="PWI74853.1"/>
    <property type="molecule type" value="Genomic_DNA"/>
</dbReference>
<organism evidence="13 14">
    <name type="scientific">Purpureocillium lilacinum</name>
    <name type="common">Paecilomyces lilacinus</name>
    <dbReference type="NCBI Taxonomy" id="33203"/>
    <lineage>
        <taxon>Eukaryota</taxon>
        <taxon>Fungi</taxon>
        <taxon>Dikarya</taxon>
        <taxon>Ascomycota</taxon>
        <taxon>Pezizomycotina</taxon>
        <taxon>Sordariomycetes</taxon>
        <taxon>Hypocreomycetidae</taxon>
        <taxon>Hypocreales</taxon>
        <taxon>Ophiocordycipitaceae</taxon>
        <taxon>Purpureocillium</taxon>
    </lineage>
</organism>
<evidence type="ECO:0000313" key="13">
    <source>
        <dbReference type="EMBL" id="PWI74853.1"/>
    </source>
</evidence>
<dbReference type="InterPro" id="IPR015898">
    <property type="entry name" value="G-protein_gamma-like_dom"/>
</dbReference>
<evidence type="ECO:0000313" key="14">
    <source>
        <dbReference type="Proteomes" id="UP000245956"/>
    </source>
</evidence>
<keyword evidence="9" id="KW-0449">Lipoprotein</keyword>
<feature type="region of interest" description="Disordered" evidence="11">
    <location>
        <begin position="20"/>
        <end position="45"/>
    </location>
</feature>
<dbReference type="SMART" id="SM01224">
    <property type="entry name" value="G_gamma"/>
    <property type="match status" value="1"/>
</dbReference>
<dbReference type="SUPFAM" id="SSF48670">
    <property type="entry name" value="Transducin (heterotrimeric G protein), gamma chain"/>
    <property type="match status" value="1"/>
</dbReference>
<keyword evidence="6" id="KW-0472">Membrane</keyword>